<reference evidence="2" key="1">
    <citation type="submission" date="2014-11" db="EMBL/GenBank/DDBJ databases">
        <authorList>
            <person name="Amaro Gonzalez C."/>
        </authorList>
    </citation>
    <scope>NUCLEOTIDE SEQUENCE</scope>
</reference>
<dbReference type="EMBL" id="GBXM01020245">
    <property type="protein sequence ID" value="JAH88332.1"/>
    <property type="molecule type" value="Transcribed_RNA"/>
</dbReference>
<feature type="transmembrane region" description="Helical" evidence="1">
    <location>
        <begin position="23"/>
        <end position="43"/>
    </location>
</feature>
<name>A0A0E9WDC0_ANGAN</name>
<keyword evidence="1" id="KW-0812">Transmembrane</keyword>
<accession>A0A0E9WDC0</accession>
<evidence type="ECO:0000256" key="1">
    <source>
        <dbReference type="SAM" id="Phobius"/>
    </source>
</evidence>
<keyword evidence="1" id="KW-0472">Membrane</keyword>
<organism evidence="2">
    <name type="scientific">Anguilla anguilla</name>
    <name type="common">European freshwater eel</name>
    <name type="synonym">Muraena anguilla</name>
    <dbReference type="NCBI Taxonomy" id="7936"/>
    <lineage>
        <taxon>Eukaryota</taxon>
        <taxon>Metazoa</taxon>
        <taxon>Chordata</taxon>
        <taxon>Craniata</taxon>
        <taxon>Vertebrata</taxon>
        <taxon>Euteleostomi</taxon>
        <taxon>Actinopterygii</taxon>
        <taxon>Neopterygii</taxon>
        <taxon>Teleostei</taxon>
        <taxon>Anguilliformes</taxon>
        <taxon>Anguillidae</taxon>
        <taxon>Anguilla</taxon>
    </lineage>
</organism>
<keyword evidence="1" id="KW-1133">Transmembrane helix</keyword>
<reference evidence="2" key="2">
    <citation type="journal article" date="2015" name="Fish Shellfish Immunol.">
        <title>Early steps in the European eel (Anguilla anguilla)-Vibrio vulnificus interaction in the gills: Role of the RtxA13 toxin.</title>
        <authorList>
            <person name="Callol A."/>
            <person name="Pajuelo D."/>
            <person name="Ebbesson L."/>
            <person name="Teles M."/>
            <person name="MacKenzie S."/>
            <person name="Amaro C."/>
        </authorList>
    </citation>
    <scope>NUCLEOTIDE SEQUENCE</scope>
</reference>
<sequence length="44" mass="5059">MTTSCHSQILYLKTLLTLKDIQFLHFAFLNFAVAHSLTILFFGL</sequence>
<evidence type="ECO:0000313" key="2">
    <source>
        <dbReference type="EMBL" id="JAH88332.1"/>
    </source>
</evidence>
<proteinExistence type="predicted"/>
<protein>
    <submittedName>
        <fullName evidence="2">Uncharacterized protein</fullName>
    </submittedName>
</protein>
<dbReference type="AlphaFoldDB" id="A0A0E9WDC0"/>